<reference evidence="1 3" key="1">
    <citation type="submission" date="2008-03" db="EMBL/GenBank/DDBJ databases">
        <title>Annotation of Ixodes scapularis.</title>
        <authorList>
            <consortium name="Ixodes scapularis Genome Project Consortium"/>
            <person name="Caler E."/>
            <person name="Hannick L.I."/>
            <person name="Bidwell S."/>
            <person name="Joardar V."/>
            <person name="Thiagarajan M."/>
            <person name="Amedeo P."/>
            <person name="Galinsky K.J."/>
            <person name="Schobel S."/>
            <person name="Inman J."/>
            <person name="Hostetler J."/>
            <person name="Miller J."/>
            <person name="Hammond M."/>
            <person name="Megy K."/>
            <person name="Lawson D."/>
            <person name="Kodira C."/>
            <person name="Sutton G."/>
            <person name="Meyer J."/>
            <person name="Hill C.A."/>
            <person name="Birren B."/>
            <person name="Nene V."/>
            <person name="Collins F."/>
            <person name="Alarcon-Chaidez F."/>
            <person name="Wikel S."/>
            <person name="Strausberg R."/>
        </authorList>
    </citation>
    <scope>NUCLEOTIDE SEQUENCE [LARGE SCALE GENOMIC DNA]</scope>
    <source>
        <strain evidence="3">Wikel</strain>
        <strain evidence="1">Wikel colony</strain>
    </source>
</reference>
<dbReference type="Proteomes" id="UP000001555">
    <property type="component" value="Unassembled WGS sequence"/>
</dbReference>
<dbReference type="AlphaFoldDB" id="B7Q4Z8"/>
<dbReference type="VEuPathDB" id="VectorBase:ISCI021503"/>
<organism>
    <name type="scientific">Ixodes scapularis</name>
    <name type="common">Black-legged tick</name>
    <name type="synonym">Deer tick</name>
    <dbReference type="NCBI Taxonomy" id="6945"/>
    <lineage>
        <taxon>Eukaryota</taxon>
        <taxon>Metazoa</taxon>
        <taxon>Ecdysozoa</taxon>
        <taxon>Arthropoda</taxon>
        <taxon>Chelicerata</taxon>
        <taxon>Arachnida</taxon>
        <taxon>Acari</taxon>
        <taxon>Parasitiformes</taxon>
        <taxon>Ixodida</taxon>
        <taxon>Ixodoidea</taxon>
        <taxon>Ixodidae</taxon>
        <taxon>Ixodinae</taxon>
        <taxon>Ixodes</taxon>
    </lineage>
</organism>
<gene>
    <name evidence="1" type="ORF">IscW_ISCW021503</name>
</gene>
<proteinExistence type="predicted"/>
<reference evidence="2" key="2">
    <citation type="submission" date="2020-05" db="UniProtKB">
        <authorList>
            <consortium name="EnsemblMetazoa"/>
        </authorList>
    </citation>
    <scope>IDENTIFICATION</scope>
    <source>
        <strain evidence="2">wikel</strain>
    </source>
</reference>
<evidence type="ECO:0000313" key="2">
    <source>
        <dbReference type="EnsemblMetazoa" id="ISCW021503-PA"/>
    </source>
</evidence>
<accession>B7Q4Z8</accession>
<dbReference type="EMBL" id="DS858616">
    <property type="protein sequence ID" value="EEC13920.1"/>
    <property type="molecule type" value="Genomic_DNA"/>
</dbReference>
<dbReference type="HOGENOM" id="CLU_2252970_0_0_1"/>
<keyword evidence="3" id="KW-1185">Reference proteome</keyword>
<name>B7Q4Z8_IXOSC</name>
<evidence type="ECO:0000313" key="3">
    <source>
        <dbReference type="Proteomes" id="UP000001555"/>
    </source>
</evidence>
<dbReference type="EnsemblMetazoa" id="ISCW021503-RA">
    <property type="protein sequence ID" value="ISCW021503-PA"/>
    <property type="gene ID" value="ISCW021503"/>
</dbReference>
<dbReference type="PaxDb" id="6945-B7Q4Z8"/>
<sequence>MRFLRVWLKISVSGSGILILCCWGFVAAGSFPAVRLTSRRQLPQGSQITRIVGTCTNGCQPYVVDLLLTTNELHPLCRLCAFPTLHILIDCAIHICVCLLYKCE</sequence>
<dbReference type="EMBL" id="ABJB010452063">
    <property type="status" value="NOT_ANNOTATED_CDS"/>
    <property type="molecule type" value="Genomic_DNA"/>
</dbReference>
<evidence type="ECO:0000313" key="1">
    <source>
        <dbReference type="EMBL" id="EEC13920.1"/>
    </source>
</evidence>
<dbReference type="VEuPathDB" id="VectorBase:ISCW021503"/>
<dbReference type="InParanoid" id="B7Q4Z8"/>
<protein>
    <submittedName>
        <fullName evidence="1 2">Uncharacterized protein</fullName>
    </submittedName>
</protein>